<evidence type="ECO:0008006" key="3">
    <source>
        <dbReference type="Google" id="ProtNLM"/>
    </source>
</evidence>
<dbReference type="EMBL" id="JACHMH010000001">
    <property type="protein sequence ID" value="MBB4678323.1"/>
    <property type="molecule type" value="Genomic_DNA"/>
</dbReference>
<comment type="caution">
    <text evidence="1">The sequence shown here is derived from an EMBL/GenBank/DDBJ whole genome shotgun (WGS) entry which is preliminary data.</text>
</comment>
<sequence length="159" mass="18004">MSRLVNERRLRQECRRLLRELNLRPPLDVRELCRRVGERRGRPIHLTPHRFPVPGPFGAWTAGAEADHIHFQAETSAAHQDHIILHELSHLLAGHEPPPEKALYRRTHYSSAAEYEAEALATIILEWSAVAGRINPGRSSTLPARRISRSLAGEAVGWL</sequence>
<dbReference type="Proteomes" id="UP000533598">
    <property type="component" value="Unassembled WGS sequence"/>
</dbReference>
<organism evidence="1 2">
    <name type="scientific">Crossiella cryophila</name>
    <dbReference type="NCBI Taxonomy" id="43355"/>
    <lineage>
        <taxon>Bacteria</taxon>
        <taxon>Bacillati</taxon>
        <taxon>Actinomycetota</taxon>
        <taxon>Actinomycetes</taxon>
        <taxon>Pseudonocardiales</taxon>
        <taxon>Pseudonocardiaceae</taxon>
        <taxon>Crossiella</taxon>
    </lineage>
</organism>
<name>A0A7W7FVB1_9PSEU</name>
<accession>A0A7W7FVB1</accession>
<evidence type="ECO:0000313" key="1">
    <source>
        <dbReference type="EMBL" id="MBB4678323.1"/>
    </source>
</evidence>
<evidence type="ECO:0000313" key="2">
    <source>
        <dbReference type="Proteomes" id="UP000533598"/>
    </source>
</evidence>
<gene>
    <name evidence="1" type="ORF">HNR67_004441</name>
</gene>
<dbReference type="AlphaFoldDB" id="A0A7W7FVB1"/>
<keyword evidence="2" id="KW-1185">Reference proteome</keyword>
<protein>
    <recommendedName>
        <fullName evidence="3">IrrE N-terminal-like domain-containing protein</fullName>
    </recommendedName>
</protein>
<reference evidence="1 2" key="1">
    <citation type="submission" date="2020-08" db="EMBL/GenBank/DDBJ databases">
        <title>Sequencing the genomes of 1000 actinobacteria strains.</title>
        <authorList>
            <person name="Klenk H.-P."/>
        </authorList>
    </citation>
    <scope>NUCLEOTIDE SEQUENCE [LARGE SCALE GENOMIC DNA]</scope>
    <source>
        <strain evidence="1 2">DSM 44230</strain>
    </source>
</reference>
<proteinExistence type="predicted"/>